<dbReference type="GO" id="GO:0006276">
    <property type="term" value="P:plasmid maintenance"/>
    <property type="evidence" value="ECO:0007669"/>
    <property type="project" value="InterPro"/>
</dbReference>
<feature type="region of interest" description="Disordered" evidence="2">
    <location>
        <begin position="1"/>
        <end position="24"/>
    </location>
</feature>
<feature type="compositionally biased region" description="Basic and acidic residues" evidence="2">
    <location>
        <begin position="1"/>
        <end position="13"/>
    </location>
</feature>
<reference evidence="4" key="2">
    <citation type="submission" date="2016-10" db="EMBL/GenBank/DDBJ databases">
        <authorList>
            <person name="de Groot N.N."/>
        </authorList>
    </citation>
    <scope>NUCLEOTIDE SEQUENCE [LARGE SCALE GENOMIC DNA]</scope>
    <source>
        <strain evidence="4">DSM 17908</strain>
    </source>
</reference>
<evidence type="ECO:0000256" key="1">
    <source>
        <dbReference type="ARBA" id="ARBA00022705"/>
    </source>
</evidence>
<evidence type="ECO:0000313" key="3">
    <source>
        <dbReference type="EMBL" id="PHM37605.1"/>
    </source>
</evidence>
<evidence type="ECO:0000313" key="4">
    <source>
        <dbReference type="EMBL" id="SFJ89562.1"/>
    </source>
</evidence>
<reference evidence="3 6" key="3">
    <citation type="journal article" date="2017" name="Nat. Microbiol.">
        <title>Natural product diversity associated with the nematode symbionts Photorhabdus and Xenorhabdus.</title>
        <authorList>
            <person name="Tobias N.J."/>
            <person name="Wolff H."/>
            <person name="Djahanschiri B."/>
            <person name="Grundmann F."/>
            <person name="Kronenwerth M."/>
            <person name="Shi Y.M."/>
            <person name="Simonyi S."/>
            <person name="Grun P."/>
            <person name="Shapiro-Ilan D."/>
            <person name="Pidot S.J."/>
            <person name="Stinear T.P."/>
            <person name="Ebersberger I."/>
            <person name="Bode H.B."/>
        </authorList>
    </citation>
    <scope>NUCLEOTIDE SEQUENCE [LARGE SCALE GENOMIC DNA]</scope>
    <source>
        <strain evidence="3 6">DSM 17908</strain>
    </source>
</reference>
<organism evidence="4 5">
    <name type="scientific">Xenorhabdus mauleonii</name>
    <dbReference type="NCBI Taxonomy" id="351675"/>
    <lineage>
        <taxon>Bacteria</taxon>
        <taxon>Pseudomonadati</taxon>
        <taxon>Pseudomonadota</taxon>
        <taxon>Gammaproteobacteria</taxon>
        <taxon>Enterobacterales</taxon>
        <taxon>Morganellaceae</taxon>
        <taxon>Xenorhabdus</taxon>
    </lineage>
</organism>
<protein>
    <submittedName>
        <fullName evidence="4">IncFII RepA protein family protein</fullName>
    </submittedName>
    <submittedName>
        <fullName evidence="3">Replication initiation protein</fullName>
    </submittedName>
</protein>
<dbReference type="NCBIfam" id="NF040977">
    <property type="entry name" value="RepA_IncFII_LM"/>
    <property type="match status" value="1"/>
</dbReference>
<dbReference type="GO" id="GO:0006260">
    <property type="term" value="P:DNA replication"/>
    <property type="evidence" value="ECO:0007669"/>
    <property type="project" value="UniProtKB-KW"/>
</dbReference>
<reference evidence="5" key="1">
    <citation type="submission" date="2016-10" db="EMBL/GenBank/DDBJ databases">
        <authorList>
            <person name="Varghese N."/>
            <person name="Submissions S."/>
        </authorList>
    </citation>
    <scope>NUCLEOTIDE SEQUENCE [LARGE SCALE GENOMIC DNA]</scope>
    <source>
        <strain evidence="5">DSM 17908</strain>
    </source>
</reference>
<dbReference type="AlphaFoldDB" id="A0A1I3V373"/>
<dbReference type="Proteomes" id="UP000198919">
    <property type="component" value="Unassembled WGS sequence"/>
</dbReference>
<dbReference type="InterPro" id="IPR003446">
    <property type="entry name" value="Plasmid_replication_init_RepA"/>
</dbReference>
<dbReference type="Pfam" id="PF02387">
    <property type="entry name" value="IncFII_repA"/>
    <property type="match status" value="1"/>
</dbReference>
<evidence type="ECO:0000313" key="5">
    <source>
        <dbReference type="Proteomes" id="UP000198919"/>
    </source>
</evidence>
<evidence type="ECO:0000313" key="6">
    <source>
        <dbReference type="Proteomes" id="UP000224607"/>
    </source>
</evidence>
<evidence type="ECO:0000256" key="2">
    <source>
        <dbReference type="SAM" id="MobiDB-lite"/>
    </source>
</evidence>
<accession>A0A1I3V373</accession>
<gene>
    <name evidence="3" type="primary">repA</name>
    <name evidence="4" type="ORF">SAMN05421680_11927</name>
    <name evidence="3" type="ORF">Xmau_03822</name>
</gene>
<proteinExistence type="predicted"/>
<keyword evidence="6" id="KW-1185">Reference proteome</keyword>
<dbReference type="OrthoDB" id="6481003at2"/>
<keyword evidence="1" id="KW-0235">DNA replication</keyword>
<name>A0A1I3V373_9GAMM</name>
<dbReference type="Proteomes" id="UP000224607">
    <property type="component" value="Unassembled WGS sequence"/>
</dbReference>
<sequence length="315" mass="36423">MFEKTTVSLEKRPTTKRRRGNHSTACKCPSPFYTRPTGYKPLPGELGRAQRNLVIKDRNTGQWSFRRRPSRSPYFVFMRPVVGRQRGFRPERSALLDALFVVMLDTVNLSNSIVTINLTKLSERLSPKDELGNVIPDTMVTLSRISRVIDEMIKFGILSIPESEQSFDYMNGIYFPKHVIITDAGWRLTGINMDKLRAEQYERRVAESEGIVAPGEVLSVKASRARWYNQCRLATLVRRRTEALKRKQQKILSRLPFDDRKYKVANRLLHSLTPELLSTMTELEFEKRVWNELYQLQLGPEVMAAQPDTPPDIIH</sequence>
<dbReference type="EMBL" id="FORG01000019">
    <property type="protein sequence ID" value="SFJ89562.1"/>
    <property type="molecule type" value="Genomic_DNA"/>
</dbReference>
<dbReference type="RefSeq" id="WP_092512764.1">
    <property type="nucleotide sequence ID" value="NZ_CAWNQB010000013.1"/>
</dbReference>
<dbReference type="EMBL" id="NITY01000020">
    <property type="protein sequence ID" value="PHM37605.1"/>
    <property type="molecule type" value="Genomic_DNA"/>
</dbReference>